<dbReference type="Gene3D" id="1.10.720.30">
    <property type="entry name" value="SAP domain"/>
    <property type="match status" value="1"/>
</dbReference>
<accession>A0A1Y1I1Q8</accession>
<evidence type="ECO:0000313" key="4">
    <source>
        <dbReference type="Proteomes" id="UP000054558"/>
    </source>
</evidence>
<evidence type="ECO:0000313" key="3">
    <source>
        <dbReference type="EMBL" id="GAQ83111.1"/>
    </source>
</evidence>
<sequence>MAKKHAGNDELPDGLVIPSYLYRMLRKDDLAKACKSANLDDKGKKDDLIARLLVDGARLELLTNDALQTLCSKLDVSTSGNKTALVQRLDEGGLKALCQYLGLPVSGNRADMIKQIRRSKTAHQEEEETQKKDAVAKSESKTQAKNDPQKERKMGKDEKKLLQERLAVLYNDDLSEECRLRDLPVSGAKDVLVKRLVDDGLELSELLKFQLQLICFSEDLSESGTKGKLLERLKNASGSVPRKGKKEVEEKKAAVSASVKLISTSGGEAMSRNAYRELLRKAYLLEDDQDVYHIIASENGGADHTHNYHYAQNQAWNRAIGAQHDYINCFMAGKIKAQKAVAISRELGNKKGKKYTGPSADELYHHGEDVMRGIRRENRGRWADIQRLYGGSLET</sequence>
<dbReference type="SMART" id="SM00513">
    <property type="entry name" value="SAP"/>
    <property type="match status" value="5"/>
</dbReference>
<name>A0A1Y1I1Q8_KLENI</name>
<feature type="compositionally biased region" description="Basic and acidic residues" evidence="1">
    <location>
        <begin position="129"/>
        <end position="158"/>
    </location>
</feature>
<dbReference type="InterPro" id="IPR003034">
    <property type="entry name" value="SAP_dom"/>
</dbReference>
<dbReference type="EMBL" id="DF237085">
    <property type="protein sequence ID" value="GAQ83111.1"/>
    <property type="molecule type" value="Genomic_DNA"/>
</dbReference>
<dbReference type="Pfam" id="PF02037">
    <property type="entry name" value="SAP"/>
    <property type="match status" value="2"/>
</dbReference>
<organism evidence="3 4">
    <name type="scientific">Klebsormidium nitens</name>
    <name type="common">Green alga</name>
    <name type="synonym">Ulothrix nitens</name>
    <dbReference type="NCBI Taxonomy" id="105231"/>
    <lineage>
        <taxon>Eukaryota</taxon>
        <taxon>Viridiplantae</taxon>
        <taxon>Streptophyta</taxon>
        <taxon>Klebsormidiophyceae</taxon>
        <taxon>Klebsormidiales</taxon>
        <taxon>Klebsormidiaceae</taxon>
        <taxon>Klebsormidium</taxon>
    </lineage>
</organism>
<protein>
    <recommendedName>
        <fullName evidence="2">SAP domain-containing protein</fullName>
    </recommendedName>
</protein>
<dbReference type="InterPro" id="IPR036361">
    <property type="entry name" value="SAP_dom_sf"/>
</dbReference>
<evidence type="ECO:0000256" key="1">
    <source>
        <dbReference type="SAM" id="MobiDB-lite"/>
    </source>
</evidence>
<feature type="domain" description="SAP" evidence="2">
    <location>
        <begin position="59"/>
        <end position="93"/>
    </location>
</feature>
<dbReference type="Proteomes" id="UP000054558">
    <property type="component" value="Unassembled WGS sequence"/>
</dbReference>
<feature type="region of interest" description="Disordered" evidence="1">
    <location>
        <begin position="118"/>
        <end position="158"/>
    </location>
</feature>
<dbReference type="PROSITE" id="PS50800">
    <property type="entry name" value="SAP"/>
    <property type="match status" value="1"/>
</dbReference>
<proteinExistence type="predicted"/>
<dbReference type="AlphaFoldDB" id="A0A1Y1I1Q8"/>
<reference evidence="3 4" key="1">
    <citation type="journal article" date="2014" name="Nat. Commun.">
        <title>Klebsormidium flaccidum genome reveals primary factors for plant terrestrial adaptation.</title>
        <authorList>
            <person name="Hori K."/>
            <person name="Maruyama F."/>
            <person name="Fujisawa T."/>
            <person name="Togashi T."/>
            <person name="Yamamoto N."/>
            <person name="Seo M."/>
            <person name="Sato S."/>
            <person name="Yamada T."/>
            <person name="Mori H."/>
            <person name="Tajima N."/>
            <person name="Moriyama T."/>
            <person name="Ikeuchi M."/>
            <person name="Watanabe M."/>
            <person name="Wada H."/>
            <person name="Kobayashi K."/>
            <person name="Saito M."/>
            <person name="Masuda T."/>
            <person name="Sasaki-Sekimoto Y."/>
            <person name="Mashiguchi K."/>
            <person name="Awai K."/>
            <person name="Shimojima M."/>
            <person name="Masuda S."/>
            <person name="Iwai M."/>
            <person name="Nobusawa T."/>
            <person name="Narise T."/>
            <person name="Kondo S."/>
            <person name="Saito H."/>
            <person name="Sato R."/>
            <person name="Murakawa M."/>
            <person name="Ihara Y."/>
            <person name="Oshima-Yamada Y."/>
            <person name="Ohtaka K."/>
            <person name="Satoh M."/>
            <person name="Sonobe K."/>
            <person name="Ishii M."/>
            <person name="Ohtani R."/>
            <person name="Kanamori-Sato M."/>
            <person name="Honoki R."/>
            <person name="Miyazaki D."/>
            <person name="Mochizuki H."/>
            <person name="Umetsu J."/>
            <person name="Higashi K."/>
            <person name="Shibata D."/>
            <person name="Kamiya Y."/>
            <person name="Sato N."/>
            <person name="Nakamura Y."/>
            <person name="Tabata S."/>
            <person name="Ida S."/>
            <person name="Kurokawa K."/>
            <person name="Ohta H."/>
        </authorList>
    </citation>
    <scope>NUCLEOTIDE SEQUENCE [LARGE SCALE GENOMIC DNA]</scope>
    <source>
        <strain evidence="3 4">NIES-2285</strain>
    </source>
</reference>
<evidence type="ECO:0000259" key="2">
    <source>
        <dbReference type="PROSITE" id="PS50800"/>
    </source>
</evidence>
<gene>
    <name evidence="3" type="ORF">KFL_001360080</name>
</gene>
<dbReference type="OrthoDB" id="10556401at2759"/>
<keyword evidence="4" id="KW-1185">Reference proteome</keyword>